<gene>
    <name evidence="1" type="ORF">BD833_101517</name>
</gene>
<sequence length="69" mass="7892">MLLRADLHTLFDLGLVTVLPYGTVRVAPDLRGSEYEEFDERQIRRPIDAGHVPLREALAEHNSFCGWLD</sequence>
<comment type="caution">
    <text evidence="1">The sequence shown here is derived from an EMBL/GenBank/DDBJ whole genome shotgun (WGS) entry which is preliminary data.</text>
</comment>
<dbReference type="AlphaFoldDB" id="A0A5S5D694"/>
<dbReference type="EMBL" id="VNHW01000001">
    <property type="protein sequence ID" value="TYP90798.1"/>
    <property type="molecule type" value="Genomic_DNA"/>
</dbReference>
<keyword evidence="2" id="KW-1185">Reference proteome</keyword>
<reference evidence="1 2" key="1">
    <citation type="submission" date="2019-07" db="EMBL/GenBank/DDBJ databases">
        <title>Genomic Encyclopedia of Archaeal and Bacterial Type Strains, Phase II (KMG-II): from individual species to whole genera.</title>
        <authorList>
            <person name="Goeker M."/>
        </authorList>
    </citation>
    <scope>NUCLEOTIDE SEQUENCE [LARGE SCALE GENOMIC DNA]</scope>
    <source>
        <strain evidence="1 2">DSM 46842</strain>
    </source>
</reference>
<accession>A0A5S5D694</accession>
<evidence type="ECO:0000313" key="1">
    <source>
        <dbReference type="EMBL" id="TYP90798.1"/>
    </source>
</evidence>
<evidence type="ECO:0000313" key="2">
    <source>
        <dbReference type="Proteomes" id="UP000322499"/>
    </source>
</evidence>
<protein>
    <recommendedName>
        <fullName evidence="3">HNH endonuclease</fullName>
    </recommendedName>
</protein>
<dbReference type="Proteomes" id="UP000322499">
    <property type="component" value="Unassembled WGS sequence"/>
</dbReference>
<proteinExistence type="predicted"/>
<organism evidence="1 2">
    <name type="scientific">Blastococcus xanthinilyticus</name>
    <dbReference type="NCBI Taxonomy" id="1564164"/>
    <lineage>
        <taxon>Bacteria</taxon>
        <taxon>Bacillati</taxon>
        <taxon>Actinomycetota</taxon>
        <taxon>Actinomycetes</taxon>
        <taxon>Geodermatophilales</taxon>
        <taxon>Geodermatophilaceae</taxon>
        <taxon>Blastococcus</taxon>
    </lineage>
</organism>
<evidence type="ECO:0008006" key="3">
    <source>
        <dbReference type="Google" id="ProtNLM"/>
    </source>
</evidence>
<name>A0A5S5D694_9ACTN</name>